<dbReference type="OrthoDB" id="3826640at2"/>
<feature type="chain" id="PRO_5022916149" evidence="1">
    <location>
        <begin position="35"/>
        <end position="215"/>
    </location>
</feature>
<evidence type="ECO:0000256" key="1">
    <source>
        <dbReference type="SAM" id="SignalP"/>
    </source>
</evidence>
<sequence>MRAPSSRTSKIVGFTAGPLAVLAAGAMVWQGSTAAFTANTSTANNWATGQITLTDNDVDGATFAVSGLAPGDTGAKCITVTATSTVNVTGNLYASVTGLTGGHDASSVDFSDRLMLKMEAGSFSTPGATAANTDCSDFLKTGDIFSRNALSTLASTTATTPAGAGSAPGKQTTVVVYKVSYDFDTLGLTREQENALMGQSTGATLVWELKAGSSA</sequence>
<evidence type="ECO:0000313" key="2">
    <source>
        <dbReference type="EMBL" id="GER22939.1"/>
    </source>
</evidence>
<accession>A0A5A7NQF6</accession>
<gene>
    <name evidence="2" type="ORF">NCCP1664_14350</name>
</gene>
<comment type="caution">
    <text evidence="2">The sequence shown here is derived from an EMBL/GenBank/DDBJ whole genome shotgun (WGS) entry which is preliminary data.</text>
</comment>
<dbReference type="EMBL" id="BKDJ01000006">
    <property type="protein sequence ID" value="GER22939.1"/>
    <property type="molecule type" value="Genomic_DNA"/>
</dbReference>
<keyword evidence="1" id="KW-0732">Signal</keyword>
<feature type="signal peptide" evidence="1">
    <location>
        <begin position="1"/>
        <end position="34"/>
    </location>
</feature>
<dbReference type="Proteomes" id="UP000325307">
    <property type="component" value="Unassembled WGS sequence"/>
</dbReference>
<organism evidence="2 3">
    <name type="scientific">Zafaria cholistanensis</name>
    <dbReference type="NCBI Taxonomy" id="1682741"/>
    <lineage>
        <taxon>Bacteria</taxon>
        <taxon>Bacillati</taxon>
        <taxon>Actinomycetota</taxon>
        <taxon>Actinomycetes</taxon>
        <taxon>Micrococcales</taxon>
        <taxon>Micrococcaceae</taxon>
        <taxon>Zafaria</taxon>
    </lineage>
</organism>
<name>A0A5A7NQF6_9MICC</name>
<proteinExistence type="predicted"/>
<keyword evidence="3" id="KW-1185">Reference proteome</keyword>
<protein>
    <submittedName>
        <fullName evidence="2">Uncharacterized protein</fullName>
    </submittedName>
</protein>
<reference evidence="2 3" key="1">
    <citation type="submission" date="2019-09" db="EMBL/GenBank/DDBJ databases">
        <title>Arthrobacter zafarii sp. nov., a moderately thermotolerant and halotolerant actinobacterium isolated from Cholistan desert soil of Pakistan.</title>
        <authorList>
            <person name="Amin A."/>
            <person name="Ahmed I."/>
            <person name="Khalid N."/>
            <person name="Schumann P."/>
            <person name="Busse H.J."/>
            <person name="Khan I.U."/>
            <person name="Li S."/>
            <person name="Li W.J."/>
        </authorList>
    </citation>
    <scope>NUCLEOTIDE SEQUENCE [LARGE SCALE GENOMIC DNA]</scope>
    <source>
        <strain evidence="2 3">NCCP-1664</strain>
    </source>
</reference>
<dbReference type="AlphaFoldDB" id="A0A5A7NQF6"/>
<evidence type="ECO:0000313" key="3">
    <source>
        <dbReference type="Proteomes" id="UP000325307"/>
    </source>
</evidence>
<dbReference type="RefSeq" id="WP_149956560.1">
    <property type="nucleotide sequence ID" value="NZ_BKDJ01000006.1"/>
</dbReference>